<dbReference type="Gene3D" id="1.10.3680.10">
    <property type="entry name" value="TerB-like"/>
    <property type="match status" value="1"/>
</dbReference>
<evidence type="ECO:0000313" key="3">
    <source>
        <dbReference type="Proteomes" id="UP000825799"/>
    </source>
</evidence>
<feature type="domain" description="Co-chaperone DjlA N-terminal" evidence="1">
    <location>
        <begin position="45"/>
        <end position="157"/>
    </location>
</feature>
<dbReference type="Proteomes" id="UP000825799">
    <property type="component" value="Chromosome"/>
</dbReference>
<gene>
    <name evidence="2" type="ORF">K1X15_16900</name>
</gene>
<accession>A0ABX8WBE0</accession>
<dbReference type="InterPro" id="IPR029024">
    <property type="entry name" value="TerB-like"/>
</dbReference>
<name>A0ABX8WBE0_9HYPH</name>
<evidence type="ECO:0000313" key="2">
    <source>
        <dbReference type="EMBL" id="QYO76270.1"/>
    </source>
</evidence>
<sequence>MSKDKSPFQDDIFLRGARLRARQNADARELRHEAGLAESEAFFQALVAAVAVIAHADGRLELAERRKLVEAFIASSAVKGFSVTDLAHELAEHSRAYGYDPHTAEQRALACLSVSLLSGEQRQSIRQVCHQVITADGLVHPVELGALHRVERALGIAGGAQ</sequence>
<protein>
    <submittedName>
        <fullName evidence="2">TerB family tellurite resistance protein</fullName>
    </submittedName>
</protein>
<reference evidence="2 3" key="1">
    <citation type="submission" date="2021-08" db="EMBL/GenBank/DDBJ databases">
        <title>Devosia salina sp. nov., isolated from the South China Sea sediment.</title>
        <authorList>
            <person name="Zhou Z."/>
        </authorList>
    </citation>
    <scope>NUCLEOTIDE SEQUENCE [LARGE SCALE GENOMIC DNA]</scope>
    <source>
        <strain evidence="2 3">SCS-3</strain>
    </source>
</reference>
<dbReference type="InterPro" id="IPR007791">
    <property type="entry name" value="DjlA_N"/>
</dbReference>
<evidence type="ECO:0000259" key="1">
    <source>
        <dbReference type="Pfam" id="PF05099"/>
    </source>
</evidence>
<proteinExistence type="predicted"/>
<dbReference type="EMBL" id="CP080590">
    <property type="protein sequence ID" value="QYO76270.1"/>
    <property type="molecule type" value="Genomic_DNA"/>
</dbReference>
<organism evidence="2 3">
    <name type="scientific">Devosia salina</name>
    <dbReference type="NCBI Taxonomy" id="2860336"/>
    <lineage>
        <taxon>Bacteria</taxon>
        <taxon>Pseudomonadati</taxon>
        <taxon>Pseudomonadota</taxon>
        <taxon>Alphaproteobacteria</taxon>
        <taxon>Hyphomicrobiales</taxon>
        <taxon>Devosiaceae</taxon>
        <taxon>Devosia</taxon>
    </lineage>
</organism>
<keyword evidence="3" id="KW-1185">Reference proteome</keyword>
<dbReference type="RefSeq" id="WP_220304760.1">
    <property type="nucleotide sequence ID" value="NZ_CP080590.1"/>
</dbReference>
<dbReference type="Pfam" id="PF05099">
    <property type="entry name" value="TerB"/>
    <property type="match status" value="1"/>
</dbReference>
<dbReference type="SUPFAM" id="SSF158682">
    <property type="entry name" value="TerB-like"/>
    <property type="match status" value="1"/>
</dbReference>